<dbReference type="InterPro" id="IPR029787">
    <property type="entry name" value="Nucleotide_cyclase"/>
</dbReference>
<dbReference type="SUPFAM" id="SSF141868">
    <property type="entry name" value="EAL domain-like"/>
    <property type="match status" value="1"/>
</dbReference>
<dbReference type="InterPro" id="IPR013655">
    <property type="entry name" value="PAS_fold_3"/>
</dbReference>
<feature type="domain" description="GGDEF" evidence="5">
    <location>
        <begin position="465"/>
        <end position="597"/>
    </location>
</feature>
<dbReference type="InterPro" id="IPR001610">
    <property type="entry name" value="PAC"/>
</dbReference>
<dbReference type="Pfam" id="PF00990">
    <property type="entry name" value="GGDEF"/>
    <property type="match status" value="1"/>
</dbReference>
<dbReference type="PROSITE" id="PS50113">
    <property type="entry name" value="PAC"/>
    <property type="match status" value="2"/>
</dbReference>
<dbReference type="SMART" id="SM00091">
    <property type="entry name" value="PAS"/>
    <property type="match status" value="3"/>
</dbReference>
<dbReference type="NCBIfam" id="TIGR00229">
    <property type="entry name" value="sensory_box"/>
    <property type="match status" value="3"/>
</dbReference>
<evidence type="ECO:0000259" key="5">
    <source>
        <dbReference type="PROSITE" id="PS50887"/>
    </source>
</evidence>
<evidence type="ECO:0000256" key="1">
    <source>
        <dbReference type="SAM" id="Phobius"/>
    </source>
</evidence>
<keyword evidence="1" id="KW-0472">Membrane</keyword>
<dbReference type="Pfam" id="PF00989">
    <property type="entry name" value="PAS"/>
    <property type="match status" value="1"/>
</dbReference>
<dbReference type="Gene3D" id="3.30.70.270">
    <property type="match status" value="1"/>
</dbReference>
<dbReference type="Gene3D" id="3.30.450.20">
    <property type="entry name" value="PAS domain"/>
    <property type="match status" value="3"/>
</dbReference>
<dbReference type="PROSITE" id="PS50887">
    <property type="entry name" value="GGDEF"/>
    <property type="match status" value="1"/>
</dbReference>
<evidence type="ECO:0000259" key="3">
    <source>
        <dbReference type="PROSITE" id="PS50113"/>
    </source>
</evidence>
<dbReference type="SUPFAM" id="SSF55073">
    <property type="entry name" value="Nucleotide cyclase"/>
    <property type="match status" value="1"/>
</dbReference>
<dbReference type="CDD" id="cd01948">
    <property type="entry name" value="EAL"/>
    <property type="match status" value="1"/>
</dbReference>
<evidence type="ECO:0000313" key="7">
    <source>
        <dbReference type="Proteomes" id="UP000197065"/>
    </source>
</evidence>
<dbReference type="CDD" id="cd01949">
    <property type="entry name" value="GGDEF"/>
    <property type="match status" value="1"/>
</dbReference>
<feature type="domain" description="PAS" evidence="2">
    <location>
        <begin position="305"/>
        <end position="351"/>
    </location>
</feature>
<dbReference type="Gene3D" id="3.20.20.450">
    <property type="entry name" value="EAL domain"/>
    <property type="match status" value="1"/>
</dbReference>
<reference evidence="6 7" key="1">
    <citation type="submission" date="2017-06" db="EMBL/GenBank/DDBJ databases">
        <authorList>
            <person name="Kim H.J."/>
            <person name="Triplett B.A."/>
        </authorList>
    </citation>
    <scope>NUCLEOTIDE SEQUENCE [LARGE SCALE GENOMIC DNA]</scope>
    <source>
        <strain evidence="6 7">B29T1</strain>
    </source>
</reference>
<dbReference type="RefSeq" id="WP_088560148.1">
    <property type="nucleotide sequence ID" value="NZ_FYEH01000002.1"/>
</dbReference>
<dbReference type="CDD" id="cd00130">
    <property type="entry name" value="PAS"/>
    <property type="match status" value="3"/>
</dbReference>
<dbReference type="PROSITE" id="PS50112">
    <property type="entry name" value="PAS"/>
    <property type="match status" value="2"/>
</dbReference>
<keyword evidence="1" id="KW-1133">Transmembrane helix</keyword>
<dbReference type="SMART" id="SM00052">
    <property type="entry name" value="EAL"/>
    <property type="match status" value="1"/>
</dbReference>
<evidence type="ECO:0000259" key="2">
    <source>
        <dbReference type="PROSITE" id="PS50112"/>
    </source>
</evidence>
<dbReference type="PANTHER" id="PTHR44757">
    <property type="entry name" value="DIGUANYLATE CYCLASE DGCP"/>
    <property type="match status" value="1"/>
</dbReference>
<dbReference type="InterPro" id="IPR035965">
    <property type="entry name" value="PAS-like_dom_sf"/>
</dbReference>
<dbReference type="AlphaFoldDB" id="A0A212QQ87"/>
<dbReference type="PANTHER" id="PTHR44757:SF10">
    <property type="entry name" value="MEMBRANE PROTEIN"/>
    <property type="match status" value="1"/>
</dbReference>
<organism evidence="6 7">
    <name type="scientific">Arboricoccus pini</name>
    <dbReference type="NCBI Taxonomy" id="1963835"/>
    <lineage>
        <taxon>Bacteria</taxon>
        <taxon>Pseudomonadati</taxon>
        <taxon>Pseudomonadota</taxon>
        <taxon>Alphaproteobacteria</taxon>
        <taxon>Geminicoccales</taxon>
        <taxon>Geminicoccaceae</taxon>
        <taxon>Arboricoccus</taxon>
    </lineage>
</organism>
<evidence type="ECO:0000313" key="6">
    <source>
        <dbReference type="EMBL" id="SNB61628.1"/>
    </source>
</evidence>
<dbReference type="SUPFAM" id="SSF55785">
    <property type="entry name" value="PYP-like sensor domain (PAS domain)"/>
    <property type="match status" value="3"/>
</dbReference>
<gene>
    <name evidence="6" type="ORF">SAMN07250955_102305</name>
</gene>
<feature type="transmembrane region" description="Helical" evidence="1">
    <location>
        <begin position="27"/>
        <end position="49"/>
    </location>
</feature>
<evidence type="ECO:0000259" key="4">
    <source>
        <dbReference type="PROSITE" id="PS50883"/>
    </source>
</evidence>
<proteinExistence type="predicted"/>
<feature type="domain" description="PAC" evidence="3">
    <location>
        <begin position="253"/>
        <end position="304"/>
    </location>
</feature>
<dbReference type="Pfam" id="PF13426">
    <property type="entry name" value="PAS_9"/>
    <property type="match status" value="1"/>
</dbReference>
<dbReference type="EMBL" id="FYEH01000002">
    <property type="protein sequence ID" value="SNB61628.1"/>
    <property type="molecule type" value="Genomic_DNA"/>
</dbReference>
<protein>
    <submittedName>
        <fullName evidence="6">PAS domain S-box-containing protein/diguanylate cyclase (GGDEF) domain-containing protein</fullName>
    </submittedName>
</protein>
<dbReference type="PROSITE" id="PS50883">
    <property type="entry name" value="EAL"/>
    <property type="match status" value="1"/>
</dbReference>
<dbReference type="SMART" id="SM00086">
    <property type="entry name" value="PAC"/>
    <property type="match status" value="2"/>
</dbReference>
<dbReference type="InterPro" id="IPR000700">
    <property type="entry name" value="PAS-assoc_C"/>
</dbReference>
<dbReference type="Proteomes" id="UP000197065">
    <property type="component" value="Unassembled WGS sequence"/>
</dbReference>
<dbReference type="InterPro" id="IPR043128">
    <property type="entry name" value="Rev_trsase/Diguanyl_cyclase"/>
</dbReference>
<dbReference type="Pfam" id="PF00563">
    <property type="entry name" value="EAL"/>
    <property type="match status" value="1"/>
</dbReference>
<dbReference type="NCBIfam" id="TIGR00254">
    <property type="entry name" value="GGDEF"/>
    <property type="match status" value="1"/>
</dbReference>
<sequence length="863" mass="95948">MLIAADAAEMAEGSLNAWSLNGPAVDIVWIGLLATLSLACAAAAVGILYEWRRRRQLQLYLDEIREHQRDAILVIDTDGRIKRFNNAARAIFEIPREETLTGRLIADVLASKGLNGKLEMLFATPPAPPDDVHLELAGRRHDGSGLFLDVMVADFRQRERVIVFRDISTRRAMEWELGASASILRTLADHAPVIIWQRDDTSRSIYLNRHWETFTGVDVAVGQANGWYHYVHPEDRARVEAATHEAIRAMRPLEIEYRLFSRSGWRWVLDTAAARFCDDGMFAGYVGVVIDIDDRRRSVARLQESEARFRDVAMTASDMLWETDEEGRFTYLSDRAEAIIGLPPEMALGRTPWSLGLQGAPTADGEMNASWRLDTPAPFRNVTFRWSDSAQGTGRWIAIGGKPVFTAENRFAGYRGSATDVTSEVEAGAQLRHQATHDGLTGLPNRGAMLEHLTRALASGDKQGRQVGVVCLDLDRFKDVNDTFGHAAGDDLLKMVSERLTRLAADAGIVGRIGGDEFTILLSNIGDQTQLEEFCQQVIELAAEPYEMDGLRVHVGISVGGALAEGQERAEETLKRADFALYAAKREGRETWRAYTRELEGGRRSRKKLEVELRAAIEENSLSVYYQPQVDLVTHRMIAVEALTRWRRPEGDIVSPLDFIPLAEETRLIVQLGEFVLRRAATDIVPFSELALAVNLSPVQLLRTDLVQMIEEVLAQSGFAPDRLELEITESALLKDDHTVRKMMLELKQLGVKLALDDFGTGFSSLSYLQRLPFDTIKLDRSFINSLDRDPGAVSIVHAVIGLGASLGMKVVAEGVETTAQARFLRDEGCRIAQGFLFAPALPAEEVDRLRGIDLSRHRVAAA</sequence>
<name>A0A212QQ87_9PROT</name>
<dbReference type="GO" id="GO:0006355">
    <property type="term" value="P:regulation of DNA-templated transcription"/>
    <property type="evidence" value="ECO:0007669"/>
    <property type="project" value="InterPro"/>
</dbReference>
<dbReference type="InterPro" id="IPR000160">
    <property type="entry name" value="GGDEF_dom"/>
</dbReference>
<feature type="domain" description="EAL" evidence="4">
    <location>
        <begin position="606"/>
        <end position="855"/>
    </location>
</feature>
<accession>A0A212QQ87</accession>
<dbReference type="InterPro" id="IPR035919">
    <property type="entry name" value="EAL_sf"/>
</dbReference>
<feature type="domain" description="PAS" evidence="2">
    <location>
        <begin position="57"/>
        <end position="109"/>
    </location>
</feature>
<dbReference type="Pfam" id="PF08447">
    <property type="entry name" value="PAS_3"/>
    <property type="match status" value="1"/>
</dbReference>
<dbReference type="InterPro" id="IPR052155">
    <property type="entry name" value="Biofilm_reg_signaling"/>
</dbReference>
<dbReference type="InterPro" id="IPR001633">
    <property type="entry name" value="EAL_dom"/>
</dbReference>
<dbReference type="InterPro" id="IPR000014">
    <property type="entry name" value="PAS"/>
</dbReference>
<feature type="domain" description="PAC" evidence="3">
    <location>
        <begin position="380"/>
        <end position="433"/>
    </location>
</feature>
<dbReference type="InterPro" id="IPR013767">
    <property type="entry name" value="PAS_fold"/>
</dbReference>
<dbReference type="SMART" id="SM00267">
    <property type="entry name" value="GGDEF"/>
    <property type="match status" value="1"/>
</dbReference>
<keyword evidence="7" id="KW-1185">Reference proteome</keyword>
<keyword evidence="1" id="KW-0812">Transmembrane</keyword>